<sequence>MALAFFSFAFAMAIVVLVFGLSLLAWGNQGKNKNNLPPGPPPLPIIGNLHQLGPLPHQSLWHLSRVHGTVMIVHLGRVPTVIISSKEAAREVLMTHDLDTCSRPRLAGPGRLSYNYLDIAFAPYGDYWREMRKLCIMELMSTKKVDGFRFIREEEAEALLQRIGDSAVSGSAVNLSEELLRPSAGVVSRVAFGRSFRGIGSDKGNDLVDILHEAMAMLGSFPASDFFPYFGWVIDRFSGLHRRLEENFHVLDRFYEQIIEEHLQDRKEEQEEDDIVDFLLSKYKGQTESGDGIVFTRNHIKAILMDIFIAGVDTGSILLVWTMTELVKNPRVMKKLQDEIRSRIGNKRLVTEDDLGQLQYMKLVLKESMRLHPLAVLLLPRETMRHFKLFGYDIPAGTRIHVNVWGIGRDPNLWEDPEVFYPERFENSPIDYKGQHFELLTFGCGRRGCPGMYMGMTLVELVLANLMHGFDWRLPEGTMEGDVDMEEGAGISVYKKVPLLLVPVNPSCSADR</sequence>
<dbReference type="Proteomes" id="UP001057402">
    <property type="component" value="Chromosome 4"/>
</dbReference>
<accession>A0ACB9R3S2</accession>
<evidence type="ECO:0000313" key="1">
    <source>
        <dbReference type="EMBL" id="KAI4373756.1"/>
    </source>
</evidence>
<gene>
    <name evidence="1" type="ORF">MLD38_011840</name>
</gene>
<evidence type="ECO:0000313" key="2">
    <source>
        <dbReference type="Proteomes" id="UP001057402"/>
    </source>
</evidence>
<reference evidence="2" key="1">
    <citation type="journal article" date="2023" name="Front. Plant Sci.">
        <title>Chromosomal-level genome assembly of Melastoma candidum provides insights into trichome evolution.</title>
        <authorList>
            <person name="Zhong Y."/>
            <person name="Wu W."/>
            <person name="Sun C."/>
            <person name="Zou P."/>
            <person name="Liu Y."/>
            <person name="Dai S."/>
            <person name="Zhou R."/>
        </authorList>
    </citation>
    <scope>NUCLEOTIDE SEQUENCE [LARGE SCALE GENOMIC DNA]</scope>
</reference>
<protein>
    <submittedName>
        <fullName evidence="1">Uncharacterized protein</fullName>
    </submittedName>
</protein>
<comment type="caution">
    <text evidence="1">The sequence shown here is derived from an EMBL/GenBank/DDBJ whole genome shotgun (WGS) entry which is preliminary data.</text>
</comment>
<proteinExistence type="predicted"/>
<keyword evidence="2" id="KW-1185">Reference proteome</keyword>
<dbReference type="EMBL" id="CM042883">
    <property type="protein sequence ID" value="KAI4373756.1"/>
    <property type="molecule type" value="Genomic_DNA"/>
</dbReference>
<name>A0ACB9R3S2_9MYRT</name>
<organism evidence="1 2">
    <name type="scientific">Melastoma candidum</name>
    <dbReference type="NCBI Taxonomy" id="119954"/>
    <lineage>
        <taxon>Eukaryota</taxon>
        <taxon>Viridiplantae</taxon>
        <taxon>Streptophyta</taxon>
        <taxon>Embryophyta</taxon>
        <taxon>Tracheophyta</taxon>
        <taxon>Spermatophyta</taxon>
        <taxon>Magnoliopsida</taxon>
        <taxon>eudicotyledons</taxon>
        <taxon>Gunneridae</taxon>
        <taxon>Pentapetalae</taxon>
        <taxon>rosids</taxon>
        <taxon>malvids</taxon>
        <taxon>Myrtales</taxon>
        <taxon>Melastomataceae</taxon>
        <taxon>Melastomatoideae</taxon>
        <taxon>Melastomateae</taxon>
        <taxon>Melastoma</taxon>
    </lineage>
</organism>